<evidence type="ECO:0000256" key="7">
    <source>
        <dbReference type="ARBA" id="ARBA00047186"/>
    </source>
</evidence>
<gene>
    <name evidence="11" type="ORF">LSH36_143g01001</name>
</gene>
<dbReference type="PROSITE" id="PS50244">
    <property type="entry name" value="S5A_REDUCTASE"/>
    <property type="match status" value="1"/>
</dbReference>
<reference evidence="11" key="1">
    <citation type="journal article" date="2023" name="Mol. Biol. Evol.">
        <title>Third-Generation Sequencing Reveals the Adaptive Role of the Epigenome in Three Deep-Sea Polychaetes.</title>
        <authorList>
            <person name="Perez M."/>
            <person name="Aroh O."/>
            <person name="Sun Y."/>
            <person name="Lan Y."/>
            <person name="Juniper S.K."/>
            <person name="Young C.R."/>
            <person name="Angers B."/>
            <person name="Qian P.Y."/>
        </authorList>
    </citation>
    <scope>NUCLEOTIDE SEQUENCE</scope>
    <source>
        <strain evidence="11">P08H-3</strain>
    </source>
</reference>
<name>A0AAD9JV44_9ANNE</name>
<feature type="transmembrane region" description="Helical" evidence="9">
    <location>
        <begin position="135"/>
        <end position="157"/>
    </location>
</feature>
<keyword evidence="9" id="KW-0521">NADP</keyword>
<keyword evidence="9" id="KW-0560">Oxidoreductase</keyword>
<evidence type="ECO:0000313" key="12">
    <source>
        <dbReference type="Proteomes" id="UP001208570"/>
    </source>
</evidence>
<comment type="caution">
    <text evidence="9">Lacks conserved residue(s) required for the propagation of feature annotation.</text>
</comment>
<dbReference type="GO" id="GO:0160198">
    <property type="term" value="F:polyprenal reductase activity"/>
    <property type="evidence" value="ECO:0007669"/>
    <property type="project" value="UniProtKB-EC"/>
</dbReference>
<evidence type="ECO:0000256" key="6">
    <source>
        <dbReference type="ARBA" id="ARBA00046320"/>
    </source>
</evidence>
<proteinExistence type="inferred from homology"/>
<evidence type="ECO:0000313" key="11">
    <source>
        <dbReference type="EMBL" id="KAK2159918.1"/>
    </source>
</evidence>
<comment type="similarity">
    <text evidence="6 9">Belongs to the steroid 5-alpha reductase family. Polyprenal reductase subfamily.</text>
</comment>
<dbReference type="GO" id="GO:0016095">
    <property type="term" value="P:polyprenol catabolic process"/>
    <property type="evidence" value="ECO:0007669"/>
    <property type="project" value="UniProtKB-UniRule"/>
</dbReference>
<dbReference type="GO" id="GO:0003865">
    <property type="term" value="F:3-oxo-5-alpha-steroid 4-dehydrogenase activity"/>
    <property type="evidence" value="ECO:0007669"/>
    <property type="project" value="TreeGrafter"/>
</dbReference>
<evidence type="ECO:0000256" key="3">
    <source>
        <dbReference type="ARBA" id="ARBA00022692"/>
    </source>
</evidence>
<accession>A0AAD9JV44</accession>
<dbReference type="Pfam" id="PF02544">
    <property type="entry name" value="Steroid_dh"/>
    <property type="match status" value="1"/>
</dbReference>
<evidence type="ECO:0000256" key="4">
    <source>
        <dbReference type="ARBA" id="ARBA00022989"/>
    </source>
</evidence>
<dbReference type="PANTHER" id="PTHR14624">
    <property type="entry name" value="DFG10 PROTEIN"/>
    <property type="match status" value="1"/>
</dbReference>
<organism evidence="11 12">
    <name type="scientific">Paralvinella palmiformis</name>
    <dbReference type="NCBI Taxonomy" id="53620"/>
    <lineage>
        <taxon>Eukaryota</taxon>
        <taxon>Metazoa</taxon>
        <taxon>Spiralia</taxon>
        <taxon>Lophotrochozoa</taxon>
        <taxon>Annelida</taxon>
        <taxon>Polychaeta</taxon>
        <taxon>Sedentaria</taxon>
        <taxon>Canalipalpata</taxon>
        <taxon>Terebellida</taxon>
        <taxon>Terebelliformia</taxon>
        <taxon>Alvinellidae</taxon>
        <taxon>Paralvinella</taxon>
    </lineage>
</organism>
<dbReference type="PANTHER" id="PTHR14624:SF0">
    <property type="entry name" value="POLYPRENOL REDUCTASE"/>
    <property type="match status" value="1"/>
</dbReference>
<protein>
    <recommendedName>
        <fullName evidence="7 9">Polyprenal reductase</fullName>
        <ecNumber evidence="2 9">1.3.1.94</ecNumber>
    </recommendedName>
</protein>
<keyword evidence="4 9" id="KW-1133">Transmembrane helix</keyword>
<evidence type="ECO:0000256" key="8">
    <source>
        <dbReference type="ARBA" id="ARBA00049427"/>
    </source>
</evidence>
<evidence type="ECO:0000256" key="1">
    <source>
        <dbReference type="ARBA" id="ARBA00004127"/>
    </source>
</evidence>
<feature type="transmembrane region" description="Helical" evidence="9">
    <location>
        <begin position="59"/>
        <end position="84"/>
    </location>
</feature>
<comment type="caution">
    <text evidence="11">The sequence shown here is derived from an EMBL/GenBank/DDBJ whole genome shotgun (WGS) entry which is preliminary data.</text>
</comment>
<keyword evidence="12" id="KW-1185">Reference proteome</keyword>
<sequence length="293" mass="33075">MYGIGLTILQGYWALRLGLVSVKFLSHLVSGSFYDKSHGDRSPDEPFGWLEFRKRLGQYYFVGFLGSVWVSYNLLWSCAGYGTSERFSNTVAYLGGPGSGDVDNLHALLAAGMLTFQMGRRFYESFRISIFSGRQVLNIFGALMNLADFFCLGLSIAVDTEIGSGISSFSFSNVSFRPLVAIPLFVFASRLQHNSYLKLARLRKNRAGHIVTTAYKLPNSEWFDLISGPHYLAKILIMASLGIVLGRGCTTWYWLSAYVITNQLYLAHGTHKLYLQKFENYPKHRKVIIPYLF</sequence>
<dbReference type="EC" id="1.3.1.94" evidence="2 9"/>
<evidence type="ECO:0000256" key="2">
    <source>
        <dbReference type="ARBA" id="ARBA00012522"/>
    </source>
</evidence>
<keyword evidence="5 9" id="KW-0472">Membrane</keyword>
<evidence type="ECO:0000256" key="9">
    <source>
        <dbReference type="RuleBase" id="RU367081"/>
    </source>
</evidence>
<dbReference type="GO" id="GO:0006488">
    <property type="term" value="P:dolichol-linked oligosaccharide biosynthetic process"/>
    <property type="evidence" value="ECO:0007669"/>
    <property type="project" value="UniProtKB-UniRule"/>
</dbReference>
<comment type="function">
    <text evidence="9">Plays a key role in early steps of protein N-linked glycosylation by being involved in the conversion of polyprenol into dolichol. Acts as a polyprenal reductase that mediates the reduction of polyprenal into dolichal in a NADP-dependent mechanism. Dolichols are required for the synthesis of dolichol-linked monosaccharides and the oligosaccharide precursor used for N-glycosylation.</text>
</comment>
<dbReference type="EMBL" id="JAODUP010000143">
    <property type="protein sequence ID" value="KAK2159918.1"/>
    <property type="molecule type" value="Genomic_DNA"/>
</dbReference>
<evidence type="ECO:0000256" key="5">
    <source>
        <dbReference type="ARBA" id="ARBA00023136"/>
    </source>
</evidence>
<dbReference type="InterPro" id="IPR039698">
    <property type="entry name" value="Dfg10/SRD5A3"/>
</dbReference>
<dbReference type="GO" id="GO:0005789">
    <property type="term" value="C:endoplasmic reticulum membrane"/>
    <property type="evidence" value="ECO:0007669"/>
    <property type="project" value="UniProtKB-SubCell"/>
</dbReference>
<feature type="transmembrane region" description="Helical" evidence="9">
    <location>
        <begin position="235"/>
        <end position="255"/>
    </location>
</feature>
<feature type="domain" description="3-oxo-5-alpha-steroid 4-dehydrogenase C-terminal" evidence="10">
    <location>
        <begin position="177"/>
        <end position="293"/>
    </location>
</feature>
<dbReference type="InterPro" id="IPR001104">
    <property type="entry name" value="3-oxo-5_a-steroid_4-DH_C"/>
</dbReference>
<keyword evidence="3 9" id="KW-0812">Transmembrane</keyword>
<comment type="subcellular location">
    <subcellularLocation>
        <location evidence="1">Endomembrane system</location>
        <topology evidence="1">Multi-pass membrane protein</topology>
    </subcellularLocation>
    <subcellularLocation>
        <location evidence="9">Endoplasmic reticulum membrane</location>
    </subcellularLocation>
</comment>
<dbReference type="GO" id="GO:0102389">
    <property type="term" value="F:polyprenol reductase activity"/>
    <property type="evidence" value="ECO:0007669"/>
    <property type="project" value="UniProtKB-UniRule"/>
</dbReference>
<keyword evidence="9" id="KW-0256">Endoplasmic reticulum</keyword>
<dbReference type="AlphaFoldDB" id="A0AAD9JV44"/>
<evidence type="ECO:0000259" key="10">
    <source>
        <dbReference type="Pfam" id="PF02544"/>
    </source>
</evidence>
<dbReference type="Proteomes" id="UP001208570">
    <property type="component" value="Unassembled WGS sequence"/>
</dbReference>
<comment type="pathway">
    <text evidence="9">Protein modification; protein glycosylation.</text>
</comment>
<comment type="catalytic activity">
    <reaction evidence="8 9">
        <text>a di-trans,poly-cis-dolichal + NADP(+) = a di-trans,poly-cis-polyprenal + NADPH + H(+)</text>
        <dbReference type="Rhea" id="RHEA:80727"/>
        <dbReference type="Rhea" id="RHEA-COMP:19536"/>
        <dbReference type="Rhea" id="RHEA-COMP:19537"/>
        <dbReference type="ChEBI" id="CHEBI:15378"/>
        <dbReference type="ChEBI" id="CHEBI:57783"/>
        <dbReference type="ChEBI" id="CHEBI:58349"/>
        <dbReference type="ChEBI" id="CHEBI:231623"/>
        <dbReference type="ChEBI" id="CHEBI:231637"/>
        <dbReference type="EC" id="1.3.1.94"/>
    </reaction>
    <physiologicalReaction direction="right-to-left" evidence="8 9">
        <dbReference type="Rhea" id="RHEA:80729"/>
    </physiologicalReaction>
</comment>